<protein>
    <submittedName>
        <fullName evidence="1">Uncharacterized protein</fullName>
    </submittedName>
</protein>
<accession>A0ABN0HA21</accession>
<reference evidence="1 2" key="1">
    <citation type="submission" date="2012-08" db="EMBL/GenBank/DDBJ databases">
        <authorList>
            <person name="Harkins D.M."/>
            <person name="Durkin A.S."/>
            <person name="Selengut J.D."/>
            <person name="Sanka R."/>
            <person name="DePew J."/>
            <person name="Purushe J."/>
            <person name="Matthias M.A."/>
            <person name="Vinetz J.M."/>
            <person name="Sutton G.G."/>
            <person name="Nelson W.C."/>
            <person name="Fouts D.E."/>
        </authorList>
    </citation>
    <scope>NUCLEOTIDE SEQUENCE [LARGE SCALE GENOMIC DNA]</scope>
    <source>
        <strain evidence="1 2">MMD4847</strain>
    </source>
</reference>
<name>A0ABN0HA21_9LEPT</name>
<keyword evidence="2" id="KW-1185">Reference proteome</keyword>
<evidence type="ECO:0000313" key="1">
    <source>
        <dbReference type="EMBL" id="EJZ42535.1"/>
    </source>
</evidence>
<organism evidence="1 2">
    <name type="scientific">Leptospira licerasiae str. MMD4847</name>
    <dbReference type="NCBI Taxonomy" id="1049971"/>
    <lineage>
        <taxon>Bacteria</taxon>
        <taxon>Pseudomonadati</taxon>
        <taxon>Spirochaetota</taxon>
        <taxon>Spirochaetia</taxon>
        <taxon>Leptospirales</taxon>
        <taxon>Leptospiraceae</taxon>
        <taxon>Leptospira</taxon>
    </lineage>
</organism>
<dbReference type="EMBL" id="AHOM02000004">
    <property type="protein sequence ID" value="EJZ42535.1"/>
    <property type="molecule type" value="Genomic_DNA"/>
</dbReference>
<gene>
    <name evidence="1" type="ORF">LEP1GSC178_2654</name>
</gene>
<evidence type="ECO:0000313" key="2">
    <source>
        <dbReference type="Proteomes" id="UP000018720"/>
    </source>
</evidence>
<proteinExistence type="predicted"/>
<sequence length="37" mass="4174">MEIPFGDQSKTVIYSGKRKIAEGKPLFSLAFRKLSET</sequence>
<comment type="caution">
    <text evidence="1">The sequence shown here is derived from an EMBL/GenBank/DDBJ whole genome shotgun (WGS) entry which is preliminary data.</text>
</comment>
<dbReference type="Proteomes" id="UP000018720">
    <property type="component" value="Unassembled WGS sequence"/>
</dbReference>